<reference evidence="2 3" key="1">
    <citation type="journal article" date="2010" name="Cell">
        <title>The genome of Naegleria gruberi illuminates early eukaryotic versatility.</title>
        <authorList>
            <person name="Fritz-Laylin L.K."/>
            <person name="Prochnik S.E."/>
            <person name="Ginger M.L."/>
            <person name="Dacks J.B."/>
            <person name="Carpenter M.L."/>
            <person name="Field M.C."/>
            <person name="Kuo A."/>
            <person name="Paredez A."/>
            <person name="Chapman J."/>
            <person name="Pham J."/>
            <person name="Shu S."/>
            <person name="Neupane R."/>
            <person name="Cipriano M."/>
            <person name="Mancuso J."/>
            <person name="Tu H."/>
            <person name="Salamov A."/>
            <person name="Lindquist E."/>
            <person name="Shapiro H."/>
            <person name="Lucas S."/>
            <person name="Grigoriev I.V."/>
            <person name="Cande W.Z."/>
            <person name="Fulton C."/>
            <person name="Rokhsar D.S."/>
            <person name="Dawson S.C."/>
        </authorList>
    </citation>
    <scope>NUCLEOTIDE SEQUENCE [LARGE SCALE GENOMIC DNA]</scope>
    <source>
        <strain evidence="2 3">NEG-M</strain>
    </source>
</reference>
<gene>
    <name evidence="2" type="ORF">NAEGRDRAFT_47990</name>
</gene>
<feature type="compositionally biased region" description="Low complexity" evidence="1">
    <location>
        <begin position="407"/>
        <end position="420"/>
    </location>
</feature>
<protein>
    <submittedName>
        <fullName evidence="2">Predicted protein</fullName>
    </submittedName>
</protein>
<dbReference type="VEuPathDB" id="AmoebaDB:NAEGRDRAFT_47990"/>
<feature type="region of interest" description="Disordered" evidence="1">
    <location>
        <begin position="1"/>
        <end position="28"/>
    </location>
</feature>
<feature type="compositionally biased region" description="Low complexity" evidence="1">
    <location>
        <begin position="14"/>
        <end position="28"/>
    </location>
</feature>
<proteinExistence type="predicted"/>
<organism evidence="3">
    <name type="scientific">Naegleria gruberi</name>
    <name type="common">Amoeba</name>
    <dbReference type="NCBI Taxonomy" id="5762"/>
    <lineage>
        <taxon>Eukaryota</taxon>
        <taxon>Discoba</taxon>
        <taxon>Heterolobosea</taxon>
        <taxon>Tetramitia</taxon>
        <taxon>Eutetramitia</taxon>
        <taxon>Vahlkampfiidae</taxon>
        <taxon>Naegleria</taxon>
    </lineage>
</organism>
<dbReference type="GeneID" id="8848558"/>
<evidence type="ECO:0000313" key="2">
    <source>
        <dbReference type="EMBL" id="EFC46100.1"/>
    </source>
</evidence>
<dbReference type="Proteomes" id="UP000006671">
    <property type="component" value="Unassembled WGS sequence"/>
</dbReference>
<dbReference type="OMA" id="PMENARN"/>
<dbReference type="RefSeq" id="XP_002678844.1">
    <property type="nucleotide sequence ID" value="XM_002678798.1"/>
</dbReference>
<feature type="compositionally biased region" description="Basic and acidic residues" evidence="1">
    <location>
        <begin position="376"/>
        <end position="389"/>
    </location>
</feature>
<dbReference type="EMBL" id="GG738860">
    <property type="protein sequence ID" value="EFC46100.1"/>
    <property type="molecule type" value="Genomic_DNA"/>
</dbReference>
<dbReference type="KEGG" id="ngr:NAEGRDRAFT_47990"/>
<dbReference type="InParanoid" id="D2VAM0"/>
<dbReference type="AlphaFoldDB" id="D2VAM0"/>
<evidence type="ECO:0000313" key="3">
    <source>
        <dbReference type="Proteomes" id="UP000006671"/>
    </source>
</evidence>
<feature type="compositionally biased region" description="Low complexity" evidence="1">
    <location>
        <begin position="729"/>
        <end position="746"/>
    </location>
</feature>
<keyword evidence="3" id="KW-1185">Reference proteome</keyword>
<accession>D2VAM0</accession>
<feature type="region of interest" description="Disordered" evidence="1">
    <location>
        <begin position="725"/>
        <end position="753"/>
    </location>
</feature>
<name>D2VAM0_NAEGR</name>
<sequence>MNVNSIGRGREQQFPSPSTSSTSSNFTTSNVIPSPSLSSIHNLLSSGTTAVVNSGNLMHVVKDLPQSMGFFAVGTEKTRANYPLLPEIVLRIVNCDRLMDKCKDEESTCFLSCHIAATKRSDPSCNDIFTFSEFPLNTNIKLSDLITQSYTQEFGGCTQAVFKPKGFVLNLHDTSVYSKFTIKFQLILDQKNTNKVLIDQVNTNSFEAPIMSLTMKEDFDDNTKYIIGSLANRSDELIKHGSKKIAAPVTVKFSPTFLDHFVKNMKKELYAHFYIRGEDGDDKDISYCLMKHDRIKIKPNVYTYQLDKNLGRLDNGEKKPQKDRFRLGVVLCTKFLALPSNKFTKRMLKYKYPTQPKSDPSLLYWIETKPFQSAKRQDICKPKRKAPEDHSDEEGSNESHSTHLTSPPQNQQQQQLATPQISPKLVTDLKEILSARILNQMYEKDPQKSALLEDFIHQSQLLLQVYNQLHNTSSGSIQIVSYKFDKIYPTEGHEGTPVAVISSKELHQDAKFIVTFGGTKLSYSGGITSKHSIGFTVPPKPNANQNSYVVTVCSRDAYVQVQEPETEMIFTYAEDRMVYEAAVTTQVQQDNTSMLDLLNGNGAVNQIQSPFDDEFLDLNDCFTNGDFNGVMEYFEHNSICDLVTERDSAHNRLPMENARNSGQLELIEKVVPVLYEYWLDELQNLTLIAKELLVARTEREISVNLEKASRALSKLNIDEQQEVEETIVSSPTNSPSILISSSPNSLDPKDSTKLTAGKIHRKSSFREMITKLFTVDSNMASADTSDDIKDIMTEITTSPKHVMIAKFEPITSTKILQATEEPIFKNPDSLNNLSNLKSKLERFENEVDPKGIDTIVKTLGDSSSILTSYFLKESNLTKLTVQLSLYQENVKKGSKPSTNKSDFEETFHCFDLSIQLNEKTTISWDSARGIAKIVSKPSMNKLFAVFDILTLEGKSAISNFVQKLSMTIAYWNVNQNTDATGQQFIESILLETGYISSCKPLFDSFSNMVLGSNSHDKVIRRKIKLPKDLSKGFSKKKWKFQNIKDAAEFNESLNHFSSSEENELLATNLAKLAQGFERALLWNQQQ</sequence>
<dbReference type="OrthoDB" id="10258668at2759"/>
<evidence type="ECO:0000256" key="1">
    <source>
        <dbReference type="SAM" id="MobiDB-lite"/>
    </source>
</evidence>
<feature type="region of interest" description="Disordered" evidence="1">
    <location>
        <begin position="376"/>
        <end position="420"/>
    </location>
</feature>